<comment type="caution">
    <text evidence="10">The sequence shown here is derived from an EMBL/GenBank/DDBJ whole genome shotgun (WGS) entry which is preliminary data.</text>
</comment>
<feature type="region of interest" description="Disordered" evidence="7">
    <location>
        <begin position="538"/>
        <end position="572"/>
    </location>
</feature>
<dbReference type="EMBL" id="JBHSFO010000006">
    <property type="protein sequence ID" value="MFC4604686.1"/>
    <property type="molecule type" value="Genomic_DNA"/>
</dbReference>
<feature type="transmembrane region" description="Helical" evidence="8">
    <location>
        <begin position="21"/>
        <end position="44"/>
    </location>
</feature>
<proteinExistence type="inferred from homology"/>
<evidence type="ECO:0000313" key="10">
    <source>
        <dbReference type="EMBL" id="MFC4604686.1"/>
    </source>
</evidence>
<dbReference type="Pfam" id="PF11203">
    <property type="entry name" value="EccE"/>
    <property type="match status" value="1"/>
</dbReference>
<keyword evidence="11" id="KW-1185">Reference proteome</keyword>
<dbReference type="NCBIfam" id="TIGR03923">
    <property type="entry name" value="T7SS_EccE"/>
    <property type="match status" value="1"/>
</dbReference>
<keyword evidence="6 8" id="KW-0472">Membrane</keyword>
<sequence>MGVFRRRGRSRRVQPRVSARTLVCAQLLAAGGAVVGALTGLTWWQGLLVAAAVTAVGLTPVRGRCLLAWVAAAWDYRTPPRAIPLIVNDFRQDDAPSIGLRWDLDTARDGTTALLAVIEVTPGVGAVTEPTRQSVGAGHRLPMSVIAAALSHHDLRLSGIDVVSHGRRTAAGSPAADVYGQLIGPLPATALRTVWLVLRFDPSAEAEAVTRRGGGPAGAARAMSVIAERTIRSLAAAGCPARVLDAAEINSAALQVGHGSRPEPGVRAWTHSPLPGAFNTGYSIDPRALTAELLAALWAQPSLGTTVALRLRPTTDPASVRIGASCRFTTATRPVRLDLPGLVSMSGRHRDALASALPAAPGHLDVLTDFEEFDLSRLDALGLPAAGCGQLIGSDADGRALATRIVGAEIGSVDVLGEPYLARQLVLRAVATGARVLVRSARPQDWEPLVDIVAAPDRLRLTHEQRIDPRFDAVLFDGVPAADLGPGVTSILLLDRPGPPGRDQPDVTVVQPGSCGDRIVLRTRQTRAELTLVTVPPESAFLGRTRTESRSGQPGYARSDRADRSASAHQAS</sequence>
<gene>
    <name evidence="10" type="primary">eccE</name>
    <name evidence="10" type="ORF">ACFO6S_13405</name>
</gene>
<accession>A0ABV9FRK7</accession>
<dbReference type="Proteomes" id="UP001595914">
    <property type="component" value="Unassembled WGS sequence"/>
</dbReference>
<organism evidence="10 11">
    <name type="scientific">Rhodococcus kronopolitis</name>
    <dbReference type="NCBI Taxonomy" id="1460226"/>
    <lineage>
        <taxon>Bacteria</taxon>
        <taxon>Bacillati</taxon>
        <taxon>Actinomycetota</taxon>
        <taxon>Actinomycetes</taxon>
        <taxon>Mycobacteriales</taxon>
        <taxon>Nocardiaceae</taxon>
        <taxon>Rhodococcus</taxon>
    </lineage>
</organism>
<feature type="domain" description="Type VII secretion system protein EccE" evidence="9">
    <location>
        <begin position="188"/>
        <end position="283"/>
    </location>
</feature>
<dbReference type="InterPro" id="IPR021368">
    <property type="entry name" value="T7SS_EccE"/>
</dbReference>
<comment type="similarity">
    <text evidence="2">Belongs to the EccE family.</text>
</comment>
<evidence type="ECO:0000256" key="4">
    <source>
        <dbReference type="ARBA" id="ARBA00022692"/>
    </source>
</evidence>
<keyword evidence="3" id="KW-1003">Cell membrane</keyword>
<protein>
    <submittedName>
        <fullName evidence="10">Type VII secretion protein EccE</fullName>
    </submittedName>
</protein>
<evidence type="ECO:0000256" key="3">
    <source>
        <dbReference type="ARBA" id="ARBA00022475"/>
    </source>
</evidence>
<name>A0ABV9FRK7_9NOCA</name>
<keyword evidence="4 8" id="KW-0812">Transmembrane</keyword>
<comment type="subcellular location">
    <subcellularLocation>
        <location evidence="1">Cell membrane</location>
    </subcellularLocation>
</comment>
<dbReference type="InterPro" id="IPR050051">
    <property type="entry name" value="EccE_dom"/>
</dbReference>
<evidence type="ECO:0000256" key="1">
    <source>
        <dbReference type="ARBA" id="ARBA00004236"/>
    </source>
</evidence>
<keyword evidence="5 8" id="KW-1133">Transmembrane helix</keyword>
<evidence type="ECO:0000313" key="11">
    <source>
        <dbReference type="Proteomes" id="UP001595914"/>
    </source>
</evidence>
<reference evidence="11" key="1">
    <citation type="journal article" date="2019" name="Int. J. Syst. Evol. Microbiol.">
        <title>The Global Catalogue of Microorganisms (GCM) 10K type strain sequencing project: providing services to taxonomists for standard genome sequencing and annotation.</title>
        <authorList>
            <consortium name="The Broad Institute Genomics Platform"/>
            <consortium name="The Broad Institute Genome Sequencing Center for Infectious Disease"/>
            <person name="Wu L."/>
            <person name="Ma J."/>
        </authorList>
    </citation>
    <scope>NUCLEOTIDE SEQUENCE [LARGE SCALE GENOMIC DNA]</scope>
    <source>
        <strain evidence="11">CCUG 54520</strain>
    </source>
</reference>
<evidence type="ECO:0000256" key="5">
    <source>
        <dbReference type="ARBA" id="ARBA00022989"/>
    </source>
</evidence>
<evidence type="ECO:0000259" key="9">
    <source>
        <dbReference type="Pfam" id="PF11203"/>
    </source>
</evidence>
<evidence type="ECO:0000256" key="6">
    <source>
        <dbReference type="ARBA" id="ARBA00023136"/>
    </source>
</evidence>
<evidence type="ECO:0000256" key="7">
    <source>
        <dbReference type="SAM" id="MobiDB-lite"/>
    </source>
</evidence>
<evidence type="ECO:0000256" key="2">
    <source>
        <dbReference type="ARBA" id="ARBA00007759"/>
    </source>
</evidence>
<evidence type="ECO:0000256" key="8">
    <source>
        <dbReference type="SAM" id="Phobius"/>
    </source>
</evidence>
<dbReference type="RefSeq" id="WP_378417717.1">
    <property type="nucleotide sequence ID" value="NZ_JBHSFO010000006.1"/>
</dbReference>